<proteinExistence type="predicted"/>
<dbReference type="Proteomes" id="UP000034350">
    <property type="component" value="Unassembled WGS sequence"/>
</dbReference>
<dbReference type="InterPro" id="IPR036397">
    <property type="entry name" value="RNaseH_sf"/>
</dbReference>
<dbReference type="GO" id="GO:0015074">
    <property type="term" value="P:DNA integration"/>
    <property type="evidence" value="ECO:0007669"/>
    <property type="project" value="InterPro"/>
</dbReference>
<dbReference type="RefSeq" id="XP_024329872.1">
    <property type="nucleotide sequence ID" value="XM_024473803.1"/>
</dbReference>
<keyword evidence="3" id="KW-1185">Reference proteome</keyword>
<dbReference type="PROSITE" id="PS50994">
    <property type="entry name" value="INTEGRASE"/>
    <property type="match status" value="1"/>
</dbReference>
<dbReference type="OrthoDB" id="2194983at2759"/>
<gene>
    <name evidence="2" type="ORF">AAJ76_1140009108</name>
</gene>
<dbReference type="Pfam" id="PF17921">
    <property type="entry name" value="Integrase_H2C2"/>
    <property type="match status" value="1"/>
</dbReference>
<name>A0A0F9WB43_9MICR</name>
<evidence type="ECO:0000259" key="1">
    <source>
        <dbReference type="PROSITE" id="PS50994"/>
    </source>
</evidence>
<dbReference type="GO" id="GO:0005634">
    <property type="term" value="C:nucleus"/>
    <property type="evidence" value="ECO:0007669"/>
    <property type="project" value="UniProtKB-ARBA"/>
</dbReference>
<sequence>MRSELIKKNHDASGHSSKSYLKFFFIASYEWLNMNNDIKNYVITCMACAKSRGPWINTKHITTKSNNGIREVDLIGRITTKNKSKCLLVGIDRFTKRIETRVIPDKRVGTILKRISDLILDKHGTPVKVISVRGREFRNRKAELLAEEKGIQWVSLRLRATKQLAA</sequence>
<organism evidence="2 3">
    <name type="scientific">Vairimorpha ceranae</name>
    <dbReference type="NCBI Taxonomy" id="40302"/>
    <lineage>
        <taxon>Eukaryota</taxon>
        <taxon>Fungi</taxon>
        <taxon>Fungi incertae sedis</taxon>
        <taxon>Microsporidia</taxon>
        <taxon>Nosematidae</taxon>
        <taxon>Vairimorpha</taxon>
    </lineage>
</organism>
<dbReference type="InterPro" id="IPR001584">
    <property type="entry name" value="Integrase_cat-core"/>
</dbReference>
<dbReference type="VEuPathDB" id="MicrosporidiaDB:AAJ76_1140009108"/>
<reference evidence="2 3" key="1">
    <citation type="journal article" date="2015" name="Environ. Microbiol.">
        <title>Genome analyses suggest the presence of polyploidy and recent human-driven expansions in eight global populations of the honeybee pathogen Nosema ceranae.</title>
        <authorList>
            <person name="Pelin A."/>
            <person name="Selman M."/>
            <person name="Aris-Brosou S."/>
            <person name="Farinelli L."/>
            <person name="Corradi N."/>
        </authorList>
    </citation>
    <scope>NUCLEOTIDE SEQUENCE [LARGE SCALE GENOMIC DNA]</scope>
    <source>
        <strain evidence="2 3">PA08 1199</strain>
    </source>
</reference>
<dbReference type="VEuPathDB" id="MicrosporidiaDB:G9O61_00g003860"/>
<comment type="caution">
    <text evidence="2">The sequence shown here is derived from an EMBL/GenBank/DDBJ whole genome shotgun (WGS) entry which is preliminary data.</text>
</comment>
<dbReference type="EMBL" id="JPQZ01000114">
    <property type="protein sequence ID" value="KKO74130.1"/>
    <property type="molecule type" value="Genomic_DNA"/>
</dbReference>
<dbReference type="GO" id="GO:0003676">
    <property type="term" value="F:nucleic acid binding"/>
    <property type="evidence" value="ECO:0007669"/>
    <property type="project" value="InterPro"/>
</dbReference>
<evidence type="ECO:0000313" key="3">
    <source>
        <dbReference type="Proteomes" id="UP000034350"/>
    </source>
</evidence>
<dbReference type="SUPFAM" id="SSF53098">
    <property type="entry name" value="Ribonuclease H-like"/>
    <property type="match status" value="1"/>
</dbReference>
<dbReference type="VEuPathDB" id="MicrosporidiaDB:G9O61_00g003890"/>
<dbReference type="AlphaFoldDB" id="A0A0F9WB43"/>
<feature type="domain" description="Integrase catalytic" evidence="1">
    <location>
        <begin position="50"/>
        <end position="166"/>
    </location>
</feature>
<dbReference type="InterPro" id="IPR041588">
    <property type="entry name" value="Integrase_H2C2"/>
</dbReference>
<accession>A0A0F9WB43</accession>
<dbReference type="Gene3D" id="1.10.340.70">
    <property type="match status" value="1"/>
</dbReference>
<dbReference type="InterPro" id="IPR012337">
    <property type="entry name" value="RNaseH-like_sf"/>
</dbReference>
<dbReference type="VEuPathDB" id="MicrosporidiaDB:NCER_102111"/>
<dbReference type="Gene3D" id="3.30.420.10">
    <property type="entry name" value="Ribonuclease H-like superfamily/Ribonuclease H"/>
    <property type="match status" value="1"/>
</dbReference>
<dbReference type="GeneID" id="36318700"/>
<evidence type="ECO:0000313" key="2">
    <source>
        <dbReference type="EMBL" id="KKO74130.1"/>
    </source>
</evidence>
<protein>
    <submittedName>
        <fullName evidence="2">Pol polyprotein</fullName>
    </submittedName>
</protein>